<dbReference type="Proteomes" id="UP001060336">
    <property type="component" value="Chromosome"/>
</dbReference>
<proteinExistence type="inferred from homology"/>
<evidence type="ECO:0000256" key="3">
    <source>
        <dbReference type="ARBA" id="ARBA00022448"/>
    </source>
</evidence>
<feature type="transmembrane region" description="Helical" evidence="8">
    <location>
        <begin position="46"/>
        <end position="63"/>
    </location>
</feature>
<dbReference type="Pfam" id="PF01925">
    <property type="entry name" value="TauE"/>
    <property type="match status" value="1"/>
</dbReference>
<comment type="similarity">
    <text evidence="2 8">Belongs to the 4-toluene sulfonate uptake permease (TSUP) (TC 2.A.102) family.</text>
</comment>
<feature type="transmembrane region" description="Helical" evidence="8">
    <location>
        <begin position="75"/>
        <end position="93"/>
    </location>
</feature>
<sequence length="253" mass="26727">MSPEILGILLMIGIFAGAWNAIAGGASLFTFPALMATGLPPMVANATNYLALLPSGAAALPAYKDELRDAGWRLVPLLVISGLGAVVGSLLLTVSDPDMFREIVPFLLMIATALFAFGDRLRATLLQTLGHSRSRLLILATMFAFSVYGGYFGAGLGIILLGVVQVFGFEGYHAANGVKNLVATFFTILSVTIFGIGGLISWPAAIAMMTGSTIGGYLGGRLAKRVNTRWLRTGIICFGVILAAVYFQRIYLA</sequence>
<reference evidence="9" key="1">
    <citation type="submission" date="2022-08" db="EMBL/GenBank/DDBJ databases">
        <title>Nisaea acidiphila sp. nov., isolated from a marine algal debris and emended description of the genus Nisaea Urios et al. 2008.</title>
        <authorList>
            <person name="Kwon K."/>
        </authorList>
    </citation>
    <scope>NUCLEOTIDE SEQUENCE</scope>
    <source>
        <strain evidence="9">MEBiC11861</strain>
    </source>
</reference>
<dbReference type="PANTHER" id="PTHR30269:SF0">
    <property type="entry name" value="MEMBRANE TRANSPORTER PROTEIN YFCA-RELATED"/>
    <property type="match status" value="1"/>
</dbReference>
<protein>
    <recommendedName>
        <fullName evidence="8">Probable membrane transporter protein</fullName>
    </recommendedName>
</protein>
<feature type="transmembrane region" description="Helical" evidence="8">
    <location>
        <begin position="7"/>
        <end position="34"/>
    </location>
</feature>
<comment type="subcellular location">
    <subcellularLocation>
        <location evidence="1 8">Cell membrane</location>
        <topology evidence="1 8">Multi-pass membrane protein</topology>
    </subcellularLocation>
</comment>
<evidence type="ECO:0000256" key="8">
    <source>
        <dbReference type="RuleBase" id="RU363041"/>
    </source>
</evidence>
<gene>
    <name evidence="9" type="ORF">NUH88_01500</name>
</gene>
<evidence type="ECO:0000256" key="2">
    <source>
        <dbReference type="ARBA" id="ARBA00009142"/>
    </source>
</evidence>
<dbReference type="EMBL" id="CP102480">
    <property type="protein sequence ID" value="UUX50376.1"/>
    <property type="molecule type" value="Genomic_DNA"/>
</dbReference>
<feature type="transmembrane region" description="Helical" evidence="8">
    <location>
        <begin position="181"/>
        <end position="209"/>
    </location>
</feature>
<feature type="transmembrane region" description="Helical" evidence="8">
    <location>
        <begin position="99"/>
        <end position="117"/>
    </location>
</feature>
<keyword evidence="7 8" id="KW-0472">Membrane</keyword>
<dbReference type="GO" id="GO:0005886">
    <property type="term" value="C:plasma membrane"/>
    <property type="evidence" value="ECO:0007669"/>
    <property type="project" value="UniProtKB-SubCell"/>
</dbReference>
<name>A0A9J7ASR0_9PROT</name>
<keyword evidence="10" id="KW-1185">Reference proteome</keyword>
<keyword evidence="5 8" id="KW-0812">Transmembrane</keyword>
<evidence type="ECO:0000256" key="7">
    <source>
        <dbReference type="ARBA" id="ARBA00023136"/>
    </source>
</evidence>
<dbReference type="RefSeq" id="WP_257769536.1">
    <property type="nucleotide sequence ID" value="NZ_CP102480.1"/>
</dbReference>
<organism evidence="9 10">
    <name type="scientific">Nisaea acidiphila</name>
    <dbReference type="NCBI Taxonomy" id="1862145"/>
    <lineage>
        <taxon>Bacteria</taxon>
        <taxon>Pseudomonadati</taxon>
        <taxon>Pseudomonadota</taxon>
        <taxon>Alphaproteobacteria</taxon>
        <taxon>Rhodospirillales</taxon>
        <taxon>Thalassobaculaceae</taxon>
        <taxon>Nisaea</taxon>
    </lineage>
</organism>
<feature type="transmembrane region" description="Helical" evidence="8">
    <location>
        <begin position="137"/>
        <end position="161"/>
    </location>
</feature>
<dbReference type="AlphaFoldDB" id="A0A9J7ASR0"/>
<keyword evidence="6 8" id="KW-1133">Transmembrane helix</keyword>
<accession>A0A9J7ASR0</accession>
<dbReference type="KEGG" id="naci:NUH88_01500"/>
<evidence type="ECO:0000256" key="5">
    <source>
        <dbReference type="ARBA" id="ARBA00022692"/>
    </source>
</evidence>
<dbReference type="InterPro" id="IPR052017">
    <property type="entry name" value="TSUP"/>
</dbReference>
<evidence type="ECO:0000313" key="10">
    <source>
        <dbReference type="Proteomes" id="UP001060336"/>
    </source>
</evidence>
<dbReference type="PANTHER" id="PTHR30269">
    <property type="entry name" value="TRANSMEMBRANE PROTEIN YFCA"/>
    <property type="match status" value="1"/>
</dbReference>
<keyword evidence="3" id="KW-0813">Transport</keyword>
<keyword evidence="4 8" id="KW-1003">Cell membrane</keyword>
<evidence type="ECO:0000313" key="9">
    <source>
        <dbReference type="EMBL" id="UUX50376.1"/>
    </source>
</evidence>
<evidence type="ECO:0000256" key="4">
    <source>
        <dbReference type="ARBA" id="ARBA00022475"/>
    </source>
</evidence>
<evidence type="ECO:0000256" key="6">
    <source>
        <dbReference type="ARBA" id="ARBA00022989"/>
    </source>
</evidence>
<evidence type="ECO:0000256" key="1">
    <source>
        <dbReference type="ARBA" id="ARBA00004651"/>
    </source>
</evidence>
<dbReference type="InterPro" id="IPR002781">
    <property type="entry name" value="TM_pro_TauE-like"/>
</dbReference>
<feature type="transmembrane region" description="Helical" evidence="8">
    <location>
        <begin position="230"/>
        <end position="251"/>
    </location>
</feature>